<protein>
    <submittedName>
        <fullName evidence="2">Serine hydrolase</fullName>
    </submittedName>
</protein>
<name>A0A9W6ST86_9ACTN</name>
<dbReference type="AlphaFoldDB" id="A0A9W6ST86"/>
<dbReference type="Proteomes" id="UP001165079">
    <property type="component" value="Unassembled WGS sequence"/>
</dbReference>
<dbReference type="InterPro" id="IPR050491">
    <property type="entry name" value="AmpC-like"/>
</dbReference>
<evidence type="ECO:0000313" key="2">
    <source>
        <dbReference type="EMBL" id="GLZ81643.1"/>
    </source>
</evidence>
<keyword evidence="3" id="KW-1185">Reference proteome</keyword>
<reference evidence="2" key="1">
    <citation type="submission" date="2023-03" db="EMBL/GenBank/DDBJ databases">
        <title>Actinorhabdospora filicis NBRC 111898.</title>
        <authorList>
            <person name="Ichikawa N."/>
            <person name="Sato H."/>
            <person name="Tonouchi N."/>
        </authorList>
    </citation>
    <scope>NUCLEOTIDE SEQUENCE</scope>
    <source>
        <strain evidence="2">NBRC 111898</strain>
    </source>
</reference>
<evidence type="ECO:0000313" key="3">
    <source>
        <dbReference type="Proteomes" id="UP001165079"/>
    </source>
</evidence>
<dbReference type="EMBL" id="BSTX01000006">
    <property type="protein sequence ID" value="GLZ81643.1"/>
    <property type="molecule type" value="Genomic_DNA"/>
</dbReference>
<sequence length="458" mass="48851">MGAQAWLDGNFARLVAESRVAGAAVAVLADGEIATAAAGSANLRAGIEATTDTLFQIGSVTKIWTTTLVMRLVDEGLVDLDAPVTDYLPEFRTSDPEVSAAVTVRHLLNHTAGFEGDSFKDTGRNPDAIERFVAEIMPKSRQTLPPGVLFSYNNAGFVLLGRIVEVLRGTTWARALRTEIAEPLGLTVATDAGEAILHRAAVGHIRQTPDAELEVAAAWALHASNDPAGASLATTAAGLAAFARLHLDEGLAPDGTRILSAESARLMRVATVDIPRRSARQVRIGLGWHLFDWNEPVIGHDGNTIGQAAFLRLIPAEGVAVAMLTNGGNVAGLFAEVYGHLMREHGGVEIPPAVDLPGEPAPIERPERYTGSYESGLFRFDVSDVDGRLWLETTPGPDLAGLGPKPPRRELLLVEGDLFKALDHDDPEDTGLPLVFVGDDGRGRAAYLHNHRANPRID</sequence>
<dbReference type="InterPro" id="IPR001466">
    <property type="entry name" value="Beta-lactam-related"/>
</dbReference>
<accession>A0A9W6ST86</accession>
<dbReference type="Gene3D" id="3.40.710.10">
    <property type="entry name" value="DD-peptidase/beta-lactamase superfamily"/>
    <property type="match status" value="1"/>
</dbReference>
<dbReference type="PANTHER" id="PTHR46825:SF9">
    <property type="entry name" value="BETA-LACTAMASE-RELATED DOMAIN-CONTAINING PROTEIN"/>
    <property type="match status" value="1"/>
</dbReference>
<dbReference type="InterPro" id="IPR012338">
    <property type="entry name" value="Beta-lactam/transpept-like"/>
</dbReference>
<dbReference type="SUPFAM" id="SSF56601">
    <property type="entry name" value="beta-lactamase/transpeptidase-like"/>
    <property type="match status" value="1"/>
</dbReference>
<dbReference type="RefSeq" id="WP_285667177.1">
    <property type="nucleotide sequence ID" value="NZ_BSTX01000006.1"/>
</dbReference>
<comment type="caution">
    <text evidence="2">The sequence shown here is derived from an EMBL/GenBank/DDBJ whole genome shotgun (WGS) entry which is preliminary data.</text>
</comment>
<evidence type="ECO:0000259" key="1">
    <source>
        <dbReference type="Pfam" id="PF00144"/>
    </source>
</evidence>
<gene>
    <name evidence="2" type="primary">ampC</name>
    <name evidence="2" type="ORF">Afil01_64500</name>
</gene>
<dbReference type="PANTHER" id="PTHR46825">
    <property type="entry name" value="D-ALANYL-D-ALANINE-CARBOXYPEPTIDASE/ENDOPEPTIDASE AMPH"/>
    <property type="match status" value="1"/>
</dbReference>
<feature type="domain" description="Beta-lactamase-related" evidence="1">
    <location>
        <begin position="7"/>
        <end position="329"/>
    </location>
</feature>
<dbReference type="GO" id="GO:0016787">
    <property type="term" value="F:hydrolase activity"/>
    <property type="evidence" value="ECO:0007669"/>
    <property type="project" value="UniProtKB-KW"/>
</dbReference>
<proteinExistence type="predicted"/>
<organism evidence="2 3">
    <name type="scientific">Actinorhabdospora filicis</name>
    <dbReference type="NCBI Taxonomy" id="1785913"/>
    <lineage>
        <taxon>Bacteria</taxon>
        <taxon>Bacillati</taxon>
        <taxon>Actinomycetota</taxon>
        <taxon>Actinomycetes</taxon>
        <taxon>Micromonosporales</taxon>
        <taxon>Micromonosporaceae</taxon>
        <taxon>Actinorhabdospora</taxon>
    </lineage>
</organism>
<dbReference type="Pfam" id="PF00144">
    <property type="entry name" value="Beta-lactamase"/>
    <property type="match status" value="1"/>
</dbReference>
<keyword evidence="2" id="KW-0378">Hydrolase</keyword>